<accession>A0A6M3LU72</accession>
<dbReference type="InterPro" id="IPR016913">
    <property type="entry name" value="UCP029215"/>
</dbReference>
<protein>
    <submittedName>
        <fullName evidence="1">Uncharacterized protein</fullName>
    </submittedName>
</protein>
<proteinExistence type="predicted"/>
<name>A0A6M3LU72_9ZZZZ</name>
<dbReference type="EMBL" id="MT143614">
    <property type="protein sequence ID" value="QJA98860.1"/>
    <property type="molecule type" value="Genomic_DNA"/>
</dbReference>
<evidence type="ECO:0000313" key="1">
    <source>
        <dbReference type="EMBL" id="QJA98860.1"/>
    </source>
</evidence>
<sequence length="492" mass="54822">MSERIFDRYWAGIDAAKVTERKDPTFGPVTVFHDVVLAREIVQPYNIDGKTLMAYKSADELERYWRWIEGRWAVAGKHPSTPVIVSPDDIAGRTVNIRFVKNLIDHAKTERPNIRGILGDLEVFNDRVAPEILNGMKDGSLPDVSIGFLYAQEMTAGNWNGSDYDFRQVDMFHDHTAFGIKKGRCTWPYCGIGADSLFTIEKSLNGESGKIDMNHMAIVGRDPEETENTIQIPGPGGDCEVTATIQISEDQGIQATYCGGTSEVRTYIFSKEKGWTMEKAQTWVDEHKEDTEAAGDVLIAGGRVYRLIGLDPEEGPRTEEERAKAHFNISDEEWDKLTDEEKQAYIDKLPPRGSAQEQETEGARTDPERAMAHYGVSSEEVWESLSDSARSALIAALPDRGAGGDEMTEEELKAKIAEIQKQIDDLYSESPESAEAEGLYAELEGYTKALAALIAAKVLPETGEGKIGEDEVARSKRLLKDPRLKRDPIRRT</sequence>
<reference evidence="1" key="1">
    <citation type="submission" date="2020-03" db="EMBL/GenBank/DDBJ databases">
        <title>The deep terrestrial virosphere.</title>
        <authorList>
            <person name="Holmfeldt K."/>
            <person name="Nilsson E."/>
            <person name="Simone D."/>
            <person name="Lopez-Fernandez M."/>
            <person name="Wu X."/>
            <person name="de Brujin I."/>
            <person name="Lundin D."/>
            <person name="Andersson A."/>
            <person name="Bertilsson S."/>
            <person name="Dopson M."/>
        </authorList>
    </citation>
    <scope>NUCLEOTIDE SEQUENCE</scope>
    <source>
        <strain evidence="1">MM171A01453</strain>
    </source>
</reference>
<dbReference type="AlphaFoldDB" id="A0A6M3LU72"/>
<gene>
    <name evidence="1" type="ORF">MM171A01453_0001</name>
</gene>
<organism evidence="1">
    <name type="scientific">viral metagenome</name>
    <dbReference type="NCBI Taxonomy" id="1070528"/>
    <lineage>
        <taxon>unclassified sequences</taxon>
        <taxon>metagenomes</taxon>
        <taxon>organismal metagenomes</taxon>
    </lineage>
</organism>
<dbReference type="Pfam" id="PF09979">
    <property type="entry name" value="DUF2213"/>
    <property type="match status" value="1"/>
</dbReference>